<comment type="caution">
    <text evidence="2">The sequence shown here is derived from an EMBL/GenBank/DDBJ whole genome shotgun (WGS) entry which is preliminary data.</text>
</comment>
<dbReference type="EMBL" id="BMZR01000003">
    <property type="protein sequence ID" value="GHD33285.1"/>
    <property type="molecule type" value="Genomic_DNA"/>
</dbReference>
<sequence length="50" mass="5540">MLQGASIAAKGSTEKKDKAASQTDAERQFKQKPYLSCNLRFSTRTITVSF</sequence>
<name>A0ABQ3GR28_9GAMM</name>
<protein>
    <submittedName>
        <fullName evidence="2">Uncharacterized protein</fullName>
    </submittedName>
</protein>
<evidence type="ECO:0000256" key="1">
    <source>
        <dbReference type="SAM" id="MobiDB-lite"/>
    </source>
</evidence>
<dbReference type="Proteomes" id="UP000610203">
    <property type="component" value="Unassembled WGS sequence"/>
</dbReference>
<feature type="compositionally biased region" description="Basic and acidic residues" evidence="1">
    <location>
        <begin position="12"/>
        <end position="28"/>
    </location>
</feature>
<proteinExistence type="predicted"/>
<evidence type="ECO:0000313" key="3">
    <source>
        <dbReference type="Proteomes" id="UP000610203"/>
    </source>
</evidence>
<gene>
    <name evidence="2" type="ORF">GCM10016272_17140</name>
</gene>
<accession>A0ABQ3GR28</accession>
<reference evidence="3" key="1">
    <citation type="journal article" date="2019" name="Int. J. Syst. Evol. Microbiol.">
        <title>The Global Catalogue of Microorganisms (GCM) 10K type strain sequencing project: providing services to taxonomists for standard genome sequencing and annotation.</title>
        <authorList>
            <consortium name="The Broad Institute Genomics Platform"/>
            <consortium name="The Broad Institute Genome Sequencing Center for Infectious Disease"/>
            <person name="Wu L."/>
            <person name="Ma J."/>
        </authorList>
    </citation>
    <scope>NUCLEOTIDE SEQUENCE [LARGE SCALE GENOMIC DNA]</scope>
    <source>
        <strain evidence="3">KCTC 42280</strain>
    </source>
</reference>
<keyword evidence="3" id="KW-1185">Reference proteome</keyword>
<feature type="region of interest" description="Disordered" evidence="1">
    <location>
        <begin position="1"/>
        <end position="28"/>
    </location>
</feature>
<organism evidence="2 3">
    <name type="scientific">Psychrobacter glaciei</name>
    <dbReference type="NCBI Taxonomy" id="619771"/>
    <lineage>
        <taxon>Bacteria</taxon>
        <taxon>Pseudomonadati</taxon>
        <taxon>Pseudomonadota</taxon>
        <taxon>Gammaproteobacteria</taxon>
        <taxon>Moraxellales</taxon>
        <taxon>Moraxellaceae</taxon>
        <taxon>Psychrobacter</taxon>
    </lineage>
</organism>
<evidence type="ECO:0000313" key="2">
    <source>
        <dbReference type="EMBL" id="GHD33285.1"/>
    </source>
</evidence>